<dbReference type="InterPro" id="IPR052897">
    <property type="entry name" value="Sec-Metab_Biosynth_Hydrolase"/>
</dbReference>
<dbReference type="EMBL" id="JAJOMB010000004">
    <property type="protein sequence ID" value="MCD5311360.1"/>
    <property type="molecule type" value="Genomic_DNA"/>
</dbReference>
<dbReference type="Gene3D" id="3.40.50.1820">
    <property type="entry name" value="alpha/beta hydrolase"/>
    <property type="match status" value="1"/>
</dbReference>
<sequence length="230" mass="24774">MDVLLVHGGSHDATCWKPLVHALTALGISTATVDLPSAAGPGHPPAGVAEDARAIRARLVEHHPRMVLCHSYGGIPTTDAVLPSDGVELLIYLAAFMPAEGESVWTVPQADRGEPTSESRVSEDGLYLEATDPISMFYGTTPRRLAEQMVQTLRPQSMRSFSEPVGRAAWRDIPSAYLLTLQDKAIAPAQQRLMAARATSVQEIDSDHSPHLGMPGDVALRVRDLLSSLR</sequence>
<evidence type="ECO:0000313" key="3">
    <source>
        <dbReference type="Proteomes" id="UP001138997"/>
    </source>
</evidence>
<dbReference type="AlphaFoldDB" id="A0A9X1NC35"/>
<dbReference type="RefSeq" id="WP_231440533.1">
    <property type="nucleotide sequence ID" value="NZ_JAJOMB010000004.1"/>
</dbReference>
<gene>
    <name evidence="2" type="ORF">LR394_10650</name>
</gene>
<dbReference type="SUPFAM" id="SSF53474">
    <property type="entry name" value="alpha/beta-Hydrolases"/>
    <property type="match status" value="1"/>
</dbReference>
<dbReference type="Pfam" id="PF12697">
    <property type="entry name" value="Abhydrolase_6"/>
    <property type="match status" value="1"/>
</dbReference>
<feature type="domain" description="AB hydrolase-1" evidence="1">
    <location>
        <begin position="3"/>
        <end position="219"/>
    </location>
</feature>
<reference evidence="2" key="1">
    <citation type="submission" date="2021-11" db="EMBL/GenBank/DDBJ databases">
        <title>Streptomyces corallinus and Kineosporia corallina sp. nov., two new coral-derived marine actinobacteria.</title>
        <authorList>
            <person name="Buangrab K."/>
            <person name="Sutthacheep M."/>
            <person name="Yeemin T."/>
            <person name="Harunari E."/>
            <person name="Igarashi Y."/>
            <person name="Sripreechasak P."/>
            <person name="Kanchanasin P."/>
            <person name="Tanasupawat S."/>
            <person name="Phongsopitanun W."/>
        </authorList>
    </citation>
    <scope>NUCLEOTIDE SEQUENCE</scope>
    <source>
        <strain evidence="2">JCM 31032</strain>
    </source>
</reference>
<dbReference type="InterPro" id="IPR029058">
    <property type="entry name" value="AB_hydrolase_fold"/>
</dbReference>
<evidence type="ECO:0000259" key="1">
    <source>
        <dbReference type="Pfam" id="PF12697"/>
    </source>
</evidence>
<evidence type="ECO:0000313" key="2">
    <source>
        <dbReference type="EMBL" id="MCD5311360.1"/>
    </source>
</evidence>
<accession>A0A9X1NC35</accession>
<name>A0A9X1NC35_9ACTN</name>
<dbReference type="Proteomes" id="UP001138997">
    <property type="component" value="Unassembled WGS sequence"/>
</dbReference>
<organism evidence="2 3">
    <name type="scientific">Kineosporia babensis</name>
    <dbReference type="NCBI Taxonomy" id="499548"/>
    <lineage>
        <taxon>Bacteria</taxon>
        <taxon>Bacillati</taxon>
        <taxon>Actinomycetota</taxon>
        <taxon>Actinomycetes</taxon>
        <taxon>Kineosporiales</taxon>
        <taxon>Kineosporiaceae</taxon>
        <taxon>Kineosporia</taxon>
    </lineage>
</organism>
<dbReference type="PANTHER" id="PTHR37017:SF11">
    <property type="entry name" value="ESTERASE_LIPASE_THIOESTERASE DOMAIN-CONTAINING PROTEIN"/>
    <property type="match status" value="1"/>
</dbReference>
<proteinExistence type="predicted"/>
<dbReference type="InterPro" id="IPR000073">
    <property type="entry name" value="AB_hydrolase_1"/>
</dbReference>
<keyword evidence="3" id="KW-1185">Reference proteome</keyword>
<dbReference type="PANTHER" id="PTHR37017">
    <property type="entry name" value="AB HYDROLASE-1 DOMAIN-CONTAINING PROTEIN-RELATED"/>
    <property type="match status" value="1"/>
</dbReference>
<protein>
    <submittedName>
        <fullName evidence="2">Alpha/beta fold hydrolase</fullName>
    </submittedName>
</protein>
<comment type="caution">
    <text evidence="2">The sequence shown here is derived from an EMBL/GenBank/DDBJ whole genome shotgun (WGS) entry which is preliminary data.</text>
</comment>
<keyword evidence="2" id="KW-0378">Hydrolase</keyword>
<dbReference type="GO" id="GO:0016787">
    <property type="term" value="F:hydrolase activity"/>
    <property type="evidence" value="ECO:0007669"/>
    <property type="project" value="UniProtKB-KW"/>
</dbReference>